<evidence type="ECO:0000256" key="6">
    <source>
        <dbReference type="ARBA" id="ARBA00023163"/>
    </source>
</evidence>
<dbReference type="PROSITE" id="PS50048">
    <property type="entry name" value="ZN2_CY6_FUNGAL_2"/>
    <property type="match status" value="1"/>
</dbReference>
<keyword evidence="5" id="KW-0238">DNA-binding</keyword>
<evidence type="ECO:0000313" key="10">
    <source>
        <dbReference type="Proteomes" id="UP000800094"/>
    </source>
</evidence>
<dbReference type="Pfam" id="PF04082">
    <property type="entry name" value="Fungal_trans"/>
    <property type="match status" value="1"/>
</dbReference>
<dbReference type="InterPro" id="IPR001138">
    <property type="entry name" value="Zn2Cys6_DnaBD"/>
</dbReference>
<comment type="subcellular location">
    <subcellularLocation>
        <location evidence="1">Nucleus</location>
    </subcellularLocation>
</comment>
<dbReference type="CDD" id="cd00067">
    <property type="entry name" value="GAL4"/>
    <property type="match status" value="1"/>
</dbReference>
<accession>A0A6A6IJE4</accession>
<sequence>MAGTPATAVSNRLSRSANACQRCRRRKQKCDLKYPRCSSCENAGVACLSYHAGKQAEVPRNYISNLETELARLKKELEELRGSVPQENGSPSNAVSPRGEVAAITPARSSSMSGLEEHFVNQQELVKSMGLVVLEPSNQPRFLGTSSGVTLAKIVMASMQCHILPTPPSPTVELGSEPVYSRQSSLPPRRAAAQIIDAYFEYRTPHYPIVDRTEVGMAIEQAYGRARSTLVHDGEMDQSLFICFMVFGIGLCGMLNAAGERPPESEGCFNSALQYLDTVLSYSKSDLDTLRTILLLAQYISLMPSRGSLWRLTGHALRVAIDIGLHWETDAILGLDPTLLNRRRRLFWAAYQFDRLLAITLGRPFGVVDPSTSVGFPNPYEERHPIAAADVHFQKIANHVAALAKLESEIKHVLYHQLRENSIAYPRPNYSIWLQSIQPRLQEWQATVPAPTSSSPRSIYSCDSWWSAVYNNALLLLHRPNPLVPQPSVESLRICFESSTRLIRDVKALQREHRIDILWVWTHRLFIAGLTLMYSIWNSEEIKAAYPVDEIVNTIHCGASTLSAITERFPGANGCRDAFETLASATMKRLLSPQNPVTLGPDLETLQHNFPSAPWTQNLQPENSIEDVFSMLSNETFSFSEMLGSNAQWAAEFVGLDQDISFEW</sequence>
<dbReference type="OrthoDB" id="2399539at2759"/>
<dbReference type="InterPro" id="IPR052202">
    <property type="entry name" value="Yeast_MetPath_Reg"/>
</dbReference>
<evidence type="ECO:0000256" key="1">
    <source>
        <dbReference type="ARBA" id="ARBA00004123"/>
    </source>
</evidence>
<evidence type="ECO:0000259" key="8">
    <source>
        <dbReference type="PROSITE" id="PS50048"/>
    </source>
</evidence>
<feature type="domain" description="Zn(2)-C6 fungal-type" evidence="8">
    <location>
        <begin position="19"/>
        <end position="47"/>
    </location>
</feature>
<dbReference type="PANTHER" id="PTHR47782:SF1">
    <property type="entry name" value="PYRIMIDINE PATHWAY REGULATORY PROTEIN 1"/>
    <property type="match status" value="1"/>
</dbReference>
<dbReference type="InterPro" id="IPR036864">
    <property type="entry name" value="Zn2-C6_fun-type_DNA-bd_sf"/>
</dbReference>
<keyword evidence="4" id="KW-0805">Transcription regulation</keyword>
<dbReference type="GO" id="GO:0043565">
    <property type="term" value="F:sequence-specific DNA binding"/>
    <property type="evidence" value="ECO:0007669"/>
    <property type="project" value="TreeGrafter"/>
</dbReference>
<protein>
    <recommendedName>
        <fullName evidence="8">Zn(2)-C6 fungal-type domain-containing protein</fullName>
    </recommendedName>
</protein>
<dbReference type="EMBL" id="ML987193">
    <property type="protein sequence ID" value="KAF2250531.1"/>
    <property type="molecule type" value="Genomic_DNA"/>
</dbReference>
<dbReference type="CDD" id="cd12148">
    <property type="entry name" value="fungal_TF_MHR"/>
    <property type="match status" value="1"/>
</dbReference>
<dbReference type="RefSeq" id="XP_033685535.1">
    <property type="nucleotide sequence ID" value="XM_033824828.1"/>
</dbReference>
<organism evidence="9 10">
    <name type="scientific">Trematosphaeria pertusa</name>
    <dbReference type="NCBI Taxonomy" id="390896"/>
    <lineage>
        <taxon>Eukaryota</taxon>
        <taxon>Fungi</taxon>
        <taxon>Dikarya</taxon>
        <taxon>Ascomycota</taxon>
        <taxon>Pezizomycotina</taxon>
        <taxon>Dothideomycetes</taxon>
        <taxon>Pleosporomycetidae</taxon>
        <taxon>Pleosporales</taxon>
        <taxon>Massarineae</taxon>
        <taxon>Trematosphaeriaceae</taxon>
        <taxon>Trematosphaeria</taxon>
    </lineage>
</organism>
<gene>
    <name evidence="9" type="ORF">BU26DRAFT_453332</name>
</gene>
<evidence type="ECO:0000256" key="7">
    <source>
        <dbReference type="ARBA" id="ARBA00023242"/>
    </source>
</evidence>
<dbReference type="GO" id="GO:0005634">
    <property type="term" value="C:nucleus"/>
    <property type="evidence" value="ECO:0007669"/>
    <property type="project" value="UniProtKB-SubCell"/>
</dbReference>
<dbReference type="GO" id="GO:0008270">
    <property type="term" value="F:zinc ion binding"/>
    <property type="evidence" value="ECO:0007669"/>
    <property type="project" value="InterPro"/>
</dbReference>
<dbReference type="AlphaFoldDB" id="A0A6A6IJE4"/>
<dbReference type="SMART" id="SM00066">
    <property type="entry name" value="GAL4"/>
    <property type="match status" value="1"/>
</dbReference>
<proteinExistence type="predicted"/>
<dbReference type="GeneID" id="54578158"/>
<keyword evidence="7" id="KW-0539">Nucleus</keyword>
<dbReference type="PANTHER" id="PTHR47782">
    <property type="entry name" value="ZN(II)2CYS6 TRANSCRIPTION FACTOR (EUROFUNG)-RELATED"/>
    <property type="match status" value="1"/>
</dbReference>
<evidence type="ECO:0000256" key="4">
    <source>
        <dbReference type="ARBA" id="ARBA00023015"/>
    </source>
</evidence>
<dbReference type="Proteomes" id="UP000800094">
    <property type="component" value="Unassembled WGS sequence"/>
</dbReference>
<evidence type="ECO:0000313" key="9">
    <source>
        <dbReference type="EMBL" id="KAF2250531.1"/>
    </source>
</evidence>
<keyword evidence="3" id="KW-0862">Zinc</keyword>
<dbReference type="GO" id="GO:0006351">
    <property type="term" value="P:DNA-templated transcription"/>
    <property type="evidence" value="ECO:0007669"/>
    <property type="project" value="InterPro"/>
</dbReference>
<dbReference type="Pfam" id="PF00172">
    <property type="entry name" value="Zn_clus"/>
    <property type="match status" value="1"/>
</dbReference>
<evidence type="ECO:0000256" key="3">
    <source>
        <dbReference type="ARBA" id="ARBA00022833"/>
    </source>
</evidence>
<dbReference type="SMART" id="SM00906">
    <property type="entry name" value="Fungal_trans"/>
    <property type="match status" value="1"/>
</dbReference>
<dbReference type="Gene3D" id="4.10.240.10">
    <property type="entry name" value="Zn(2)-C6 fungal-type DNA-binding domain"/>
    <property type="match status" value="1"/>
</dbReference>
<dbReference type="InterPro" id="IPR007219">
    <property type="entry name" value="XnlR_reg_dom"/>
</dbReference>
<reference evidence="9" key="1">
    <citation type="journal article" date="2020" name="Stud. Mycol.">
        <title>101 Dothideomycetes genomes: a test case for predicting lifestyles and emergence of pathogens.</title>
        <authorList>
            <person name="Haridas S."/>
            <person name="Albert R."/>
            <person name="Binder M."/>
            <person name="Bloem J."/>
            <person name="Labutti K."/>
            <person name="Salamov A."/>
            <person name="Andreopoulos B."/>
            <person name="Baker S."/>
            <person name="Barry K."/>
            <person name="Bills G."/>
            <person name="Bluhm B."/>
            <person name="Cannon C."/>
            <person name="Castanera R."/>
            <person name="Culley D."/>
            <person name="Daum C."/>
            <person name="Ezra D."/>
            <person name="Gonzalez J."/>
            <person name="Henrissat B."/>
            <person name="Kuo A."/>
            <person name="Liang C."/>
            <person name="Lipzen A."/>
            <person name="Lutzoni F."/>
            <person name="Magnuson J."/>
            <person name="Mondo S."/>
            <person name="Nolan M."/>
            <person name="Ohm R."/>
            <person name="Pangilinan J."/>
            <person name="Park H.-J."/>
            <person name="Ramirez L."/>
            <person name="Alfaro M."/>
            <person name="Sun H."/>
            <person name="Tritt A."/>
            <person name="Yoshinaga Y."/>
            <person name="Zwiers L.-H."/>
            <person name="Turgeon B."/>
            <person name="Goodwin S."/>
            <person name="Spatafora J."/>
            <person name="Crous P."/>
            <person name="Grigoriev I."/>
        </authorList>
    </citation>
    <scope>NUCLEOTIDE SEQUENCE</scope>
    <source>
        <strain evidence="9">CBS 122368</strain>
    </source>
</reference>
<keyword evidence="6" id="KW-0804">Transcription</keyword>
<evidence type="ECO:0000256" key="2">
    <source>
        <dbReference type="ARBA" id="ARBA00022723"/>
    </source>
</evidence>
<keyword evidence="2" id="KW-0479">Metal-binding</keyword>
<dbReference type="GO" id="GO:0000981">
    <property type="term" value="F:DNA-binding transcription factor activity, RNA polymerase II-specific"/>
    <property type="evidence" value="ECO:0007669"/>
    <property type="project" value="InterPro"/>
</dbReference>
<dbReference type="PROSITE" id="PS00463">
    <property type="entry name" value="ZN2_CY6_FUNGAL_1"/>
    <property type="match status" value="1"/>
</dbReference>
<name>A0A6A6IJE4_9PLEO</name>
<evidence type="ECO:0000256" key="5">
    <source>
        <dbReference type="ARBA" id="ARBA00023125"/>
    </source>
</evidence>
<dbReference type="GO" id="GO:0045944">
    <property type="term" value="P:positive regulation of transcription by RNA polymerase II"/>
    <property type="evidence" value="ECO:0007669"/>
    <property type="project" value="TreeGrafter"/>
</dbReference>
<keyword evidence="10" id="KW-1185">Reference proteome</keyword>
<dbReference type="SUPFAM" id="SSF57701">
    <property type="entry name" value="Zn2/Cys6 DNA-binding domain"/>
    <property type="match status" value="1"/>
</dbReference>